<proteinExistence type="predicted"/>
<protein>
    <submittedName>
        <fullName evidence="2">Uncharacterized protein</fullName>
    </submittedName>
</protein>
<dbReference type="AlphaFoldDB" id="A0A5J4LL39"/>
<organism evidence="2 3">
    <name type="scientific">Streptomyces angustmyceticus</name>
    <dbReference type="NCBI Taxonomy" id="285578"/>
    <lineage>
        <taxon>Bacteria</taxon>
        <taxon>Bacillati</taxon>
        <taxon>Actinomycetota</taxon>
        <taxon>Actinomycetes</taxon>
        <taxon>Kitasatosporales</taxon>
        <taxon>Streptomycetaceae</taxon>
        <taxon>Streptomyces</taxon>
    </lineage>
</organism>
<evidence type="ECO:0000313" key="3">
    <source>
        <dbReference type="Proteomes" id="UP000325598"/>
    </source>
</evidence>
<feature type="region of interest" description="Disordered" evidence="1">
    <location>
        <begin position="21"/>
        <end position="72"/>
    </location>
</feature>
<gene>
    <name evidence="2" type="ORF">San01_52300</name>
</gene>
<reference evidence="2 3" key="1">
    <citation type="submission" date="2019-10" db="EMBL/GenBank/DDBJ databases">
        <title>Whole genome shotgun sequence of Streptomyces angustmyceticus NBRC 3934.</title>
        <authorList>
            <person name="Hosoyama A."/>
            <person name="Ichikawa N."/>
            <person name="Kimura A."/>
            <person name="Kitahashi Y."/>
            <person name="Komaki H."/>
            <person name="Uohara A."/>
        </authorList>
    </citation>
    <scope>NUCLEOTIDE SEQUENCE [LARGE SCALE GENOMIC DNA]</scope>
    <source>
        <strain evidence="2 3">NBRC 3934</strain>
    </source>
</reference>
<name>A0A5J4LL39_9ACTN</name>
<feature type="compositionally biased region" description="Low complexity" evidence="1">
    <location>
        <begin position="54"/>
        <end position="68"/>
    </location>
</feature>
<dbReference type="Proteomes" id="UP000325598">
    <property type="component" value="Unassembled WGS sequence"/>
</dbReference>
<evidence type="ECO:0000256" key="1">
    <source>
        <dbReference type="SAM" id="MobiDB-lite"/>
    </source>
</evidence>
<comment type="caution">
    <text evidence="2">The sequence shown here is derived from an EMBL/GenBank/DDBJ whole genome shotgun (WGS) entry which is preliminary data.</text>
</comment>
<dbReference type="EMBL" id="BLAG01000015">
    <property type="protein sequence ID" value="GES32742.1"/>
    <property type="molecule type" value="Genomic_DNA"/>
</dbReference>
<keyword evidence="3" id="KW-1185">Reference proteome</keyword>
<evidence type="ECO:0000313" key="2">
    <source>
        <dbReference type="EMBL" id="GES32742.1"/>
    </source>
</evidence>
<accession>A0A5J4LL39</accession>
<sequence>MKEEFSASVCCSWDAVRMTAENGAGADGGGGAGLDASKTDLRGPRRGSPCSDSRAWGRTGTGRLRGAADPGLTQLLRLT</sequence>